<dbReference type="Gene3D" id="2.60.120.260">
    <property type="entry name" value="Galactose-binding domain-like"/>
    <property type="match status" value="1"/>
</dbReference>
<dbReference type="AlphaFoldDB" id="A0A7R9QG71"/>
<evidence type="ECO:0000313" key="2">
    <source>
        <dbReference type="Proteomes" id="UP000759131"/>
    </source>
</evidence>
<dbReference type="EMBL" id="OC886774">
    <property type="protein sequence ID" value="CAD7644708.1"/>
    <property type="molecule type" value="Genomic_DNA"/>
</dbReference>
<dbReference type="SUPFAM" id="SSF49785">
    <property type="entry name" value="Galactose-binding domain-like"/>
    <property type="match status" value="1"/>
</dbReference>
<name>A0A7R9QG71_9ACAR</name>
<dbReference type="Pfam" id="PF22633">
    <property type="entry name" value="F5_F8_type_C_2"/>
    <property type="match status" value="1"/>
</dbReference>
<gene>
    <name evidence="1" type="ORF">OSB1V03_LOCUS20172</name>
</gene>
<dbReference type="OrthoDB" id="6431021at2759"/>
<keyword evidence="2" id="KW-1185">Reference proteome</keyword>
<accession>A0A7R9QG71</accession>
<proteinExistence type="predicted"/>
<dbReference type="EMBL" id="CAJPIZ010032199">
    <property type="protein sequence ID" value="CAG2120225.1"/>
    <property type="molecule type" value="Genomic_DNA"/>
</dbReference>
<organism evidence="1">
    <name type="scientific">Medioppia subpectinata</name>
    <dbReference type="NCBI Taxonomy" id="1979941"/>
    <lineage>
        <taxon>Eukaryota</taxon>
        <taxon>Metazoa</taxon>
        <taxon>Ecdysozoa</taxon>
        <taxon>Arthropoda</taxon>
        <taxon>Chelicerata</taxon>
        <taxon>Arachnida</taxon>
        <taxon>Acari</taxon>
        <taxon>Acariformes</taxon>
        <taxon>Sarcoptiformes</taxon>
        <taxon>Oribatida</taxon>
        <taxon>Brachypylina</taxon>
        <taxon>Oppioidea</taxon>
        <taxon>Oppiidae</taxon>
        <taxon>Medioppia</taxon>
    </lineage>
</organism>
<evidence type="ECO:0000313" key="1">
    <source>
        <dbReference type="EMBL" id="CAD7644708.1"/>
    </source>
</evidence>
<reference evidence="1" key="1">
    <citation type="submission" date="2020-11" db="EMBL/GenBank/DDBJ databases">
        <authorList>
            <person name="Tran Van P."/>
        </authorList>
    </citation>
    <scope>NUCLEOTIDE SEQUENCE</scope>
</reference>
<dbReference type="InterPro" id="IPR008979">
    <property type="entry name" value="Galactose-bd-like_sf"/>
</dbReference>
<evidence type="ECO:0008006" key="3">
    <source>
        <dbReference type="Google" id="ProtNLM"/>
    </source>
</evidence>
<sequence>RTGEGKGDKKRVVSAVRLSLLPFDYLWTTVRKFAEETKLLSIDDLSLVSAAKARLTEYKPDIRERAHCLPNATDVVALRAKTQLSTRVLKGKVGDVGEEANAVELDLGLPYVLTGMGVMLSSSGKTRYAFKLETSMDRKDWQMLYDFTKYHTSNKLDLMFNPLVARYVRLSDAVSYPDWAEKRKDSKPVRKITNLVAVYEEPQGVVQLRDHLLASKYLLRDLACDFTYTSWHKKAGKTYYVSALNDPIICILSQPVWMDTISLFVPDDEPEKEWNFTVEVTADPDVDFKTAKVVESGGGGGSTRGAKGGVKKVAKGGNGWQMVGDFREEARKGDVEVAFEPTIVNAFRLTATRLSGGTYKGKERDFAVEIRI</sequence>
<dbReference type="Proteomes" id="UP000759131">
    <property type="component" value="Unassembled WGS sequence"/>
</dbReference>
<feature type="non-terminal residue" evidence="1">
    <location>
        <position position="1"/>
    </location>
</feature>
<protein>
    <recommendedName>
        <fullName evidence="3">F5/8 type C domain-containing protein</fullName>
    </recommendedName>
</protein>